<evidence type="ECO:0000259" key="12">
    <source>
        <dbReference type="Pfam" id="PF01035"/>
    </source>
</evidence>
<dbReference type="Pfam" id="PF01035">
    <property type="entry name" value="DNA_binding_1"/>
    <property type="match status" value="1"/>
</dbReference>
<dbReference type="EC" id="2.1.1.63" evidence="3"/>
<dbReference type="GO" id="GO:0006281">
    <property type="term" value="P:DNA repair"/>
    <property type="evidence" value="ECO:0007669"/>
    <property type="project" value="UniProtKB-KW"/>
</dbReference>
<gene>
    <name evidence="13" type="ORF">ETB97_012914</name>
</gene>
<keyword evidence="6" id="KW-0808">Transferase</keyword>
<dbReference type="GO" id="GO:0003908">
    <property type="term" value="F:methylated-DNA-[protein]-cysteine S-methyltransferase activity"/>
    <property type="evidence" value="ECO:0007669"/>
    <property type="project" value="UniProtKB-EC"/>
</dbReference>
<proteinExistence type="inferred from homology"/>
<dbReference type="Gene3D" id="1.10.10.10">
    <property type="entry name" value="Winged helix-like DNA-binding domain superfamily/Winged helix DNA-binding domain"/>
    <property type="match status" value="1"/>
</dbReference>
<evidence type="ECO:0000256" key="2">
    <source>
        <dbReference type="ARBA" id="ARBA00008711"/>
    </source>
</evidence>
<feature type="domain" description="Methylated-DNA-[protein]-cysteine S-methyltransferase DNA binding" evidence="12">
    <location>
        <begin position="1"/>
        <end position="49"/>
    </location>
</feature>
<dbReference type="PANTHER" id="PTHR10815:SF13">
    <property type="entry name" value="METHYLATED-DNA--PROTEIN-CYSTEINE METHYLTRANSFERASE"/>
    <property type="match status" value="1"/>
</dbReference>
<comment type="caution">
    <text evidence="13">The sequence shown here is derived from an EMBL/GenBank/DDBJ whole genome shotgun (WGS) entry which is preliminary data.</text>
</comment>
<accession>A0A8H5ZQT5</accession>
<evidence type="ECO:0000256" key="11">
    <source>
        <dbReference type="ARBA" id="ARBA00049348"/>
    </source>
</evidence>
<name>A0A8H5ZQT5_PETAA</name>
<sequence length="59" mass="6294">MRTNPFAPDVPCHRVLAADGSLGGYMGAGPASGSANLARKRTMLEDEGVEFEWVDRGTK</sequence>
<feature type="non-terminal residue" evidence="13">
    <location>
        <position position="59"/>
    </location>
</feature>
<evidence type="ECO:0000256" key="9">
    <source>
        <dbReference type="ARBA" id="ARBA00030795"/>
    </source>
</evidence>
<evidence type="ECO:0000256" key="1">
    <source>
        <dbReference type="ARBA" id="ARBA00001286"/>
    </source>
</evidence>
<dbReference type="GO" id="GO:0032259">
    <property type="term" value="P:methylation"/>
    <property type="evidence" value="ECO:0007669"/>
    <property type="project" value="UniProtKB-KW"/>
</dbReference>
<dbReference type="SUPFAM" id="SSF46767">
    <property type="entry name" value="Methylated DNA-protein cysteine methyltransferase, C-terminal domain"/>
    <property type="match status" value="1"/>
</dbReference>
<reference evidence="13 14" key="1">
    <citation type="submission" date="2019-04" db="EMBL/GenBank/DDBJ databases">
        <title>Aspergillus burnettii sp. nov., novel species from soil in southeast Queensland.</title>
        <authorList>
            <person name="Gilchrist C.L.M."/>
            <person name="Pitt J.I."/>
            <person name="Lange L."/>
            <person name="Lacey H.J."/>
            <person name="Vuong D."/>
            <person name="Midgley D.J."/>
            <person name="Greenfield P."/>
            <person name="Bradbury M."/>
            <person name="Lacey E."/>
            <person name="Busk P.K."/>
            <person name="Pilgaard B."/>
            <person name="Chooi Y.H."/>
            <person name="Piggott A.M."/>
        </authorList>
    </citation>
    <scope>NUCLEOTIDE SEQUENCE [LARGE SCALE GENOMIC DNA]</scope>
    <source>
        <strain evidence="13 14">FRR 5400</strain>
    </source>
</reference>
<evidence type="ECO:0000256" key="7">
    <source>
        <dbReference type="ARBA" id="ARBA00022763"/>
    </source>
</evidence>
<keyword evidence="7" id="KW-0227">DNA damage</keyword>
<comment type="catalytic activity">
    <reaction evidence="11">
        <text>a 6-O-methyl-2'-deoxyguanosine in DNA + L-cysteinyl-[protein] = S-methyl-L-cysteinyl-[protein] + a 2'-deoxyguanosine in DNA</text>
        <dbReference type="Rhea" id="RHEA:24000"/>
        <dbReference type="Rhea" id="RHEA-COMP:10131"/>
        <dbReference type="Rhea" id="RHEA-COMP:10132"/>
        <dbReference type="Rhea" id="RHEA-COMP:11367"/>
        <dbReference type="Rhea" id="RHEA-COMP:11368"/>
        <dbReference type="ChEBI" id="CHEBI:29950"/>
        <dbReference type="ChEBI" id="CHEBI:82612"/>
        <dbReference type="ChEBI" id="CHEBI:85445"/>
        <dbReference type="ChEBI" id="CHEBI:85448"/>
        <dbReference type="EC" id="2.1.1.63"/>
    </reaction>
</comment>
<evidence type="ECO:0000256" key="5">
    <source>
        <dbReference type="ARBA" id="ARBA00022603"/>
    </source>
</evidence>
<evidence type="ECO:0000256" key="4">
    <source>
        <dbReference type="ARBA" id="ARBA00015377"/>
    </source>
</evidence>
<keyword evidence="14" id="KW-1185">Reference proteome</keyword>
<comment type="catalytic activity">
    <reaction evidence="1">
        <text>a 4-O-methyl-thymidine in DNA + L-cysteinyl-[protein] = a thymidine in DNA + S-methyl-L-cysteinyl-[protein]</text>
        <dbReference type="Rhea" id="RHEA:53428"/>
        <dbReference type="Rhea" id="RHEA-COMP:10131"/>
        <dbReference type="Rhea" id="RHEA-COMP:10132"/>
        <dbReference type="Rhea" id="RHEA-COMP:13555"/>
        <dbReference type="Rhea" id="RHEA-COMP:13556"/>
        <dbReference type="ChEBI" id="CHEBI:29950"/>
        <dbReference type="ChEBI" id="CHEBI:82612"/>
        <dbReference type="ChEBI" id="CHEBI:137386"/>
        <dbReference type="ChEBI" id="CHEBI:137387"/>
        <dbReference type="EC" id="2.1.1.63"/>
    </reaction>
</comment>
<evidence type="ECO:0000256" key="10">
    <source>
        <dbReference type="ARBA" id="ARBA00031621"/>
    </source>
</evidence>
<dbReference type="PANTHER" id="PTHR10815">
    <property type="entry name" value="METHYLATED-DNA--PROTEIN-CYSTEINE METHYLTRANSFERASE"/>
    <property type="match status" value="1"/>
</dbReference>
<dbReference type="InterPro" id="IPR014048">
    <property type="entry name" value="MethylDNA_cys_MeTrfase_DNA-bd"/>
</dbReference>
<dbReference type="InterPro" id="IPR036388">
    <property type="entry name" value="WH-like_DNA-bd_sf"/>
</dbReference>
<evidence type="ECO:0000313" key="13">
    <source>
        <dbReference type="EMBL" id="KAF5854726.1"/>
    </source>
</evidence>
<keyword evidence="5" id="KW-0489">Methyltransferase</keyword>
<organism evidence="13 14">
    <name type="scientific">Petromyces alliaceus</name>
    <name type="common">Aspergillus alliaceus</name>
    <dbReference type="NCBI Taxonomy" id="209559"/>
    <lineage>
        <taxon>Eukaryota</taxon>
        <taxon>Fungi</taxon>
        <taxon>Dikarya</taxon>
        <taxon>Ascomycota</taxon>
        <taxon>Pezizomycotina</taxon>
        <taxon>Eurotiomycetes</taxon>
        <taxon>Eurotiomycetidae</taxon>
        <taxon>Eurotiales</taxon>
        <taxon>Aspergillaceae</taxon>
        <taxon>Aspergillus</taxon>
        <taxon>Aspergillus subgen. Circumdati</taxon>
    </lineage>
</organism>
<dbReference type="EMBL" id="SPNV01000988">
    <property type="protein sequence ID" value="KAF5854726.1"/>
    <property type="molecule type" value="Genomic_DNA"/>
</dbReference>
<protein>
    <recommendedName>
        <fullName evidence="4">Methylated-DNA--protein-cysteine methyltransferase</fullName>
        <ecNumber evidence="3">2.1.1.63</ecNumber>
    </recommendedName>
    <alternativeName>
        <fullName evidence="9">6-O-methylguanine-DNA methyltransferase</fullName>
    </alternativeName>
    <alternativeName>
        <fullName evidence="10">O-6-methylguanine-DNA-alkyltransferase</fullName>
    </alternativeName>
</protein>
<evidence type="ECO:0000256" key="8">
    <source>
        <dbReference type="ARBA" id="ARBA00023204"/>
    </source>
</evidence>
<evidence type="ECO:0000256" key="3">
    <source>
        <dbReference type="ARBA" id="ARBA00011918"/>
    </source>
</evidence>
<evidence type="ECO:0000313" key="14">
    <source>
        <dbReference type="Proteomes" id="UP000541154"/>
    </source>
</evidence>
<dbReference type="CDD" id="cd06445">
    <property type="entry name" value="ATase"/>
    <property type="match status" value="1"/>
</dbReference>
<keyword evidence="8" id="KW-0234">DNA repair</keyword>
<dbReference type="InterPro" id="IPR036217">
    <property type="entry name" value="MethylDNA_cys_MeTrfase_DNAb"/>
</dbReference>
<dbReference type="PROSITE" id="PS00374">
    <property type="entry name" value="MGMT"/>
    <property type="match status" value="1"/>
</dbReference>
<comment type="similarity">
    <text evidence="2">Belongs to the MGMT family.</text>
</comment>
<dbReference type="AlphaFoldDB" id="A0A8H5ZQT5"/>
<evidence type="ECO:0000256" key="6">
    <source>
        <dbReference type="ARBA" id="ARBA00022679"/>
    </source>
</evidence>
<dbReference type="Proteomes" id="UP000541154">
    <property type="component" value="Unassembled WGS sequence"/>
</dbReference>
<dbReference type="InterPro" id="IPR001497">
    <property type="entry name" value="MethylDNA_cys_MeTrfase_AS"/>
</dbReference>